<dbReference type="PANTHER" id="PTHR30483">
    <property type="entry name" value="LEUCINE-SPECIFIC-BINDING PROTEIN"/>
    <property type="match status" value="1"/>
</dbReference>
<protein>
    <submittedName>
        <fullName evidence="3">ABC transporter substrate-binding protein</fullName>
    </submittedName>
</protein>
<accession>A0ABD5MEN6</accession>
<name>A0ABD5MEN6_9EURY</name>
<dbReference type="CDD" id="cd06346">
    <property type="entry name" value="PBP1_ABC_ligand_binding-like"/>
    <property type="match status" value="1"/>
</dbReference>
<keyword evidence="4" id="KW-1185">Reference proteome</keyword>
<sequence>MSGGDSESSGRTIKQGYLLPLTGDLGSLGTAMRNAGVMAAQQVNDADISLSVDTQIEDTQTTVPDAIDGANALVNSGYPMMVGSATSNIEIGNRVFVPQGMLACSPSNTLPTLSTFEDNDLFFRTTPGDQYQGFAMAQAAAERLDGIETAATTYINDDYGQLLSQWFTDHFEQTFGGTVQNQVVHDPVQSSYSSRLQTALADDPDLFVVITYPQSGVQLFRDYYSEFGTDRPIMLTDGAKDPTLPRKVGNPMESAVGTMPAAAGPTYDTFTSMFEEQYGNAAVAFTAQTYDASAVTLLANAAAGENSGQAVSDQMAAVANPGGTEVSIENLAEGVQMAADGEEVQYLGAASAVDFDENGDLQSGSYEIWEFTEDSETGINRLDVVDISQSQALSPGSS</sequence>
<evidence type="ECO:0000259" key="2">
    <source>
        <dbReference type="Pfam" id="PF13458"/>
    </source>
</evidence>
<dbReference type="Gene3D" id="3.40.50.2300">
    <property type="match status" value="2"/>
</dbReference>
<dbReference type="Proteomes" id="UP001570511">
    <property type="component" value="Unassembled WGS sequence"/>
</dbReference>
<dbReference type="SUPFAM" id="SSF53822">
    <property type="entry name" value="Periplasmic binding protein-like I"/>
    <property type="match status" value="1"/>
</dbReference>
<feature type="domain" description="Leucine-binding protein" evidence="2">
    <location>
        <begin position="12"/>
        <end position="318"/>
    </location>
</feature>
<keyword evidence="1" id="KW-0732">Signal</keyword>
<dbReference type="RefSeq" id="WP_372388396.1">
    <property type="nucleotide sequence ID" value="NZ_JBGNYA010000001.1"/>
</dbReference>
<dbReference type="PANTHER" id="PTHR30483:SF6">
    <property type="entry name" value="PERIPLASMIC BINDING PROTEIN OF ABC TRANSPORTER FOR NATURAL AMINO ACIDS"/>
    <property type="match status" value="1"/>
</dbReference>
<dbReference type="InterPro" id="IPR028082">
    <property type="entry name" value="Peripla_BP_I"/>
</dbReference>
<reference evidence="3 4" key="1">
    <citation type="submission" date="2024-08" db="EMBL/GenBank/DDBJ databases">
        <title>Halobellus sp. MBLA0158 whole genome sequence.</title>
        <authorList>
            <person name="Hwang C.Y."/>
            <person name="Cho E.-S."/>
            <person name="Seo M.-J."/>
        </authorList>
    </citation>
    <scope>NUCLEOTIDE SEQUENCE [LARGE SCALE GENOMIC DNA]</scope>
    <source>
        <strain evidence="3 4">MBLA0158</strain>
    </source>
</reference>
<evidence type="ECO:0000313" key="4">
    <source>
        <dbReference type="Proteomes" id="UP001570511"/>
    </source>
</evidence>
<comment type="caution">
    <text evidence="3">The sequence shown here is derived from an EMBL/GenBank/DDBJ whole genome shotgun (WGS) entry which is preliminary data.</text>
</comment>
<dbReference type="InterPro" id="IPR028081">
    <property type="entry name" value="Leu-bd"/>
</dbReference>
<evidence type="ECO:0000256" key="1">
    <source>
        <dbReference type="ARBA" id="ARBA00022729"/>
    </source>
</evidence>
<dbReference type="AlphaFoldDB" id="A0ABD5MEN6"/>
<dbReference type="Pfam" id="PF13458">
    <property type="entry name" value="Peripla_BP_6"/>
    <property type="match status" value="1"/>
</dbReference>
<dbReference type="InterPro" id="IPR051010">
    <property type="entry name" value="BCAA_transport"/>
</dbReference>
<dbReference type="EMBL" id="JBGNYA010000001">
    <property type="protein sequence ID" value="MFA1610685.1"/>
    <property type="molecule type" value="Genomic_DNA"/>
</dbReference>
<proteinExistence type="predicted"/>
<gene>
    <name evidence="3" type="ORF">OS889_06645</name>
</gene>
<evidence type="ECO:0000313" key="3">
    <source>
        <dbReference type="EMBL" id="MFA1610685.1"/>
    </source>
</evidence>
<organism evidence="3 4">
    <name type="scientific">Halobellus rubicundus</name>
    <dbReference type="NCBI Taxonomy" id="2996466"/>
    <lineage>
        <taxon>Archaea</taxon>
        <taxon>Methanobacteriati</taxon>
        <taxon>Methanobacteriota</taxon>
        <taxon>Stenosarchaea group</taxon>
        <taxon>Halobacteria</taxon>
        <taxon>Halobacteriales</taxon>
        <taxon>Haloferacaceae</taxon>
        <taxon>Halobellus</taxon>
    </lineage>
</organism>